<protein>
    <submittedName>
        <fullName evidence="2">Uncharacterized protein</fullName>
    </submittedName>
</protein>
<feature type="region of interest" description="Disordered" evidence="1">
    <location>
        <begin position="299"/>
        <end position="334"/>
    </location>
</feature>
<dbReference type="Proteomes" id="UP000235786">
    <property type="component" value="Unassembled WGS sequence"/>
</dbReference>
<dbReference type="EMBL" id="KZ613951">
    <property type="protein sequence ID" value="PMD35877.1"/>
    <property type="molecule type" value="Genomic_DNA"/>
</dbReference>
<evidence type="ECO:0000313" key="2">
    <source>
        <dbReference type="EMBL" id="PMD35877.1"/>
    </source>
</evidence>
<accession>A0A2J6RBK4</accession>
<dbReference type="AlphaFoldDB" id="A0A2J6RBK4"/>
<keyword evidence="3" id="KW-1185">Reference proteome</keyword>
<evidence type="ECO:0000256" key="1">
    <source>
        <dbReference type="SAM" id="MobiDB-lite"/>
    </source>
</evidence>
<organism evidence="2 3">
    <name type="scientific">Hyaloscypha variabilis (strain UAMH 11265 / GT02V1 / F)</name>
    <name type="common">Meliniomyces variabilis</name>
    <dbReference type="NCBI Taxonomy" id="1149755"/>
    <lineage>
        <taxon>Eukaryota</taxon>
        <taxon>Fungi</taxon>
        <taxon>Dikarya</taxon>
        <taxon>Ascomycota</taxon>
        <taxon>Pezizomycotina</taxon>
        <taxon>Leotiomycetes</taxon>
        <taxon>Helotiales</taxon>
        <taxon>Hyaloscyphaceae</taxon>
        <taxon>Hyaloscypha</taxon>
        <taxon>Hyaloscypha variabilis</taxon>
    </lineage>
</organism>
<name>A0A2J6RBK4_HYAVF</name>
<sequence length="389" mass="44282">MFSPHHPPPSVSDQAEGAVNRSWFQPPTLTTSEFDQNRFEDQLFSPTSPVCAQLHRNRIEELLFSPATPTGAGLGGNSIDKIFCLQASPAIAQIPPSQAKEIPFSPFSLFKEIMPPQHRGLHSFPPHPRSFDVLHSERTYLLDCLQIENRRATELLRSIPPLEERLVQNDNRSIKRRKVKKRLGWLRHRLVETNRQEKRILARLGQVTFEIQTTERWTQIEFERRQGEVESYHERYGVHHSQLNPESAVFQPQGSQLPWAPEIWQQWQSRDGQIGCEGNYRPATEPSSALAKEFSRNVGISPDDVTQGATSSSDPNRPHRTSSMRRSSSLDDAAEPLNVYSTNITAVPVPRVKRFSLPGSPGQNIWAPAQQERRVDIQRLSEDRAVTEN</sequence>
<dbReference type="OrthoDB" id="5226586at2759"/>
<gene>
    <name evidence="2" type="ORF">L207DRAFT_96720</name>
</gene>
<evidence type="ECO:0000313" key="3">
    <source>
        <dbReference type="Proteomes" id="UP000235786"/>
    </source>
</evidence>
<reference evidence="2 3" key="1">
    <citation type="submission" date="2016-04" db="EMBL/GenBank/DDBJ databases">
        <title>A degradative enzymes factory behind the ericoid mycorrhizal symbiosis.</title>
        <authorList>
            <consortium name="DOE Joint Genome Institute"/>
            <person name="Martino E."/>
            <person name="Morin E."/>
            <person name="Grelet G."/>
            <person name="Kuo A."/>
            <person name="Kohler A."/>
            <person name="Daghino S."/>
            <person name="Barry K."/>
            <person name="Choi C."/>
            <person name="Cichocki N."/>
            <person name="Clum A."/>
            <person name="Copeland A."/>
            <person name="Hainaut M."/>
            <person name="Haridas S."/>
            <person name="Labutti K."/>
            <person name="Lindquist E."/>
            <person name="Lipzen A."/>
            <person name="Khouja H.-R."/>
            <person name="Murat C."/>
            <person name="Ohm R."/>
            <person name="Olson A."/>
            <person name="Spatafora J."/>
            <person name="Veneault-Fourrey C."/>
            <person name="Henrissat B."/>
            <person name="Grigoriev I."/>
            <person name="Martin F."/>
            <person name="Perotto S."/>
        </authorList>
    </citation>
    <scope>NUCLEOTIDE SEQUENCE [LARGE SCALE GENOMIC DNA]</scope>
    <source>
        <strain evidence="2 3">F</strain>
    </source>
</reference>
<proteinExistence type="predicted"/>